<dbReference type="InterPro" id="IPR000182">
    <property type="entry name" value="GNAT_dom"/>
</dbReference>
<dbReference type="RefSeq" id="WP_150413112.1">
    <property type="nucleotide sequence ID" value="NZ_VYQF01000001.1"/>
</dbReference>
<dbReference type="InterPro" id="IPR016181">
    <property type="entry name" value="Acyl_CoA_acyltransferase"/>
</dbReference>
<sequence length="173" mass="20685">MIFETKRLYATKWQPRDLKALHELYNDPAITEFILPALTLEETRHIFEDQLNRYRSHYPFGRYFIVEKMSNKFIGLLLFKKDHKKAGVEIGYSLIKNQWHKGYATEIVKESINWLFEQDRFFSISAITELHNEGSKNVLLKCGFRPQQTFMEYGEEMNLFGLLKEDQNMEYIT</sequence>
<dbReference type="AlphaFoldDB" id="A0A5J5IKX5"/>
<proteinExistence type="predicted"/>
<protein>
    <submittedName>
        <fullName evidence="2">GNAT family N-acetyltransferase</fullName>
    </submittedName>
</protein>
<dbReference type="PANTHER" id="PTHR43792:SF1">
    <property type="entry name" value="N-ACETYLTRANSFERASE DOMAIN-CONTAINING PROTEIN"/>
    <property type="match status" value="1"/>
</dbReference>
<dbReference type="Pfam" id="PF13302">
    <property type="entry name" value="Acetyltransf_3"/>
    <property type="match status" value="1"/>
</dbReference>
<organism evidence="2 3">
    <name type="scientific">Ginsengibacter hankyongi</name>
    <dbReference type="NCBI Taxonomy" id="2607284"/>
    <lineage>
        <taxon>Bacteria</taxon>
        <taxon>Pseudomonadati</taxon>
        <taxon>Bacteroidota</taxon>
        <taxon>Chitinophagia</taxon>
        <taxon>Chitinophagales</taxon>
        <taxon>Chitinophagaceae</taxon>
        <taxon>Ginsengibacter</taxon>
    </lineage>
</organism>
<dbReference type="Gene3D" id="3.40.630.30">
    <property type="match status" value="1"/>
</dbReference>
<dbReference type="PANTHER" id="PTHR43792">
    <property type="entry name" value="GNAT FAMILY, PUTATIVE (AFU_ORTHOLOGUE AFUA_3G00765)-RELATED-RELATED"/>
    <property type="match status" value="1"/>
</dbReference>
<gene>
    <name evidence="2" type="ORF">FW778_03000</name>
</gene>
<name>A0A5J5IKX5_9BACT</name>
<evidence type="ECO:0000313" key="2">
    <source>
        <dbReference type="EMBL" id="KAA9041023.1"/>
    </source>
</evidence>
<dbReference type="GO" id="GO:0016747">
    <property type="term" value="F:acyltransferase activity, transferring groups other than amino-acyl groups"/>
    <property type="evidence" value="ECO:0007669"/>
    <property type="project" value="InterPro"/>
</dbReference>
<evidence type="ECO:0000313" key="3">
    <source>
        <dbReference type="Proteomes" id="UP000326903"/>
    </source>
</evidence>
<dbReference type="InterPro" id="IPR051531">
    <property type="entry name" value="N-acetyltransferase"/>
</dbReference>
<keyword evidence="2" id="KW-0808">Transferase</keyword>
<dbReference type="EMBL" id="VYQF01000001">
    <property type="protein sequence ID" value="KAA9041023.1"/>
    <property type="molecule type" value="Genomic_DNA"/>
</dbReference>
<feature type="domain" description="N-acetyltransferase" evidence="1">
    <location>
        <begin position="8"/>
        <end position="165"/>
    </location>
</feature>
<dbReference type="PROSITE" id="PS51186">
    <property type="entry name" value="GNAT"/>
    <property type="match status" value="1"/>
</dbReference>
<comment type="caution">
    <text evidence="2">The sequence shown here is derived from an EMBL/GenBank/DDBJ whole genome shotgun (WGS) entry which is preliminary data.</text>
</comment>
<accession>A0A5J5IKX5</accession>
<reference evidence="2 3" key="1">
    <citation type="submission" date="2019-09" db="EMBL/GenBank/DDBJ databases">
        <title>Draft genome sequence of Ginsengibacter sp. BR5-29.</title>
        <authorList>
            <person name="Im W.-T."/>
        </authorList>
    </citation>
    <scope>NUCLEOTIDE SEQUENCE [LARGE SCALE GENOMIC DNA]</scope>
    <source>
        <strain evidence="2 3">BR5-29</strain>
    </source>
</reference>
<evidence type="ECO:0000259" key="1">
    <source>
        <dbReference type="PROSITE" id="PS51186"/>
    </source>
</evidence>
<keyword evidence="3" id="KW-1185">Reference proteome</keyword>
<dbReference type="Proteomes" id="UP000326903">
    <property type="component" value="Unassembled WGS sequence"/>
</dbReference>
<dbReference type="SUPFAM" id="SSF55729">
    <property type="entry name" value="Acyl-CoA N-acyltransferases (Nat)"/>
    <property type="match status" value="1"/>
</dbReference>